<keyword evidence="1" id="KW-0479">Metal-binding</keyword>
<dbReference type="CDD" id="cd16454">
    <property type="entry name" value="RING-H2_PA-TM-RING"/>
    <property type="match status" value="1"/>
</dbReference>
<dbReference type="EMBL" id="KV995216">
    <property type="protein sequence ID" value="PIO14633.1"/>
    <property type="molecule type" value="Genomic_DNA"/>
</dbReference>
<dbReference type="Pfam" id="PF13639">
    <property type="entry name" value="zf-RING_2"/>
    <property type="match status" value="1"/>
</dbReference>
<evidence type="ECO:0000313" key="7">
    <source>
        <dbReference type="EMBL" id="PIO14633.1"/>
    </source>
</evidence>
<dbReference type="OrthoDB" id="5873305at2759"/>
<reference evidence="7" key="1">
    <citation type="submission" date="2017-08" db="EMBL/GenBank/DDBJ databases">
        <title>Assembly of the North American Bullfrog Genome.</title>
        <authorList>
            <person name="Warren R.L."/>
            <person name="Vandervalk B.P."/>
            <person name="Kucuk E."/>
            <person name="Birol I."/>
            <person name="Helbing C."/>
            <person name="Pandoh P."/>
            <person name="Behsaz B."/>
            <person name="Mohamadi H."/>
            <person name="Chu J."/>
            <person name="Jackman S."/>
            <person name="Hammond S.A."/>
            <person name="Veldhoen N."/>
            <person name="Kirk H."/>
            <person name="Zhao Y."/>
            <person name="Coope R."/>
            <person name="Pleasance S."/>
            <person name="Moore R."/>
            <person name="Holt R."/>
        </authorList>
    </citation>
    <scope>NUCLEOTIDE SEQUENCE</scope>
    <source>
        <strain evidence="7">Bruno</strain>
        <tissue evidence="7">Liver</tissue>
    </source>
</reference>
<dbReference type="GO" id="GO:0008270">
    <property type="term" value="F:zinc ion binding"/>
    <property type="evidence" value="ECO:0007669"/>
    <property type="project" value="UniProtKB-KW"/>
</dbReference>
<dbReference type="Gene3D" id="3.30.40.10">
    <property type="entry name" value="Zinc/RING finger domain, C3HC4 (zinc finger)"/>
    <property type="match status" value="1"/>
</dbReference>
<evidence type="ECO:0000256" key="4">
    <source>
        <dbReference type="PROSITE-ProRule" id="PRU00175"/>
    </source>
</evidence>
<organism evidence="7">
    <name type="scientific">Aquarana catesbeiana</name>
    <name type="common">American bullfrog</name>
    <name type="synonym">Rana catesbeiana</name>
    <dbReference type="NCBI Taxonomy" id="8400"/>
    <lineage>
        <taxon>Eukaryota</taxon>
        <taxon>Metazoa</taxon>
        <taxon>Chordata</taxon>
        <taxon>Craniata</taxon>
        <taxon>Vertebrata</taxon>
        <taxon>Euteleostomi</taxon>
        <taxon>Amphibia</taxon>
        <taxon>Batrachia</taxon>
        <taxon>Anura</taxon>
        <taxon>Neobatrachia</taxon>
        <taxon>Ranoidea</taxon>
        <taxon>Ranidae</taxon>
        <taxon>Aquarana</taxon>
    </lineage>
</organism>
<keyword evidence="3" id="KW-0862">Zinc</keyword>
<dbReference type="SMART" id="SM00184">
    <property type="entry name" value="RING"/>
    <property type="match status" value="1"/>
</dbReference>
<proteinExistence type="predicted"/>
<dbReference type="GO" id="GO:0006511">
    <property type="term" value="P:ubiquitin-dependent protein catabolic process"/>
    <property type="evidence" value="ECO:0007669"/>
    <property type="project" value="TreeGrafter"/>
</dbReference>
<dbReference type="InterPro" id="IPR001841">
    <property type="entry name" value="Znf_RING"/>
</dbReference>
<dbReference type="InterPro" id="IPR013083">
    <property type="entry name" value="Znf_RING/FYVE/PHD"/>
</dbReference>
<sequence length="153" mass="17191">EFNMTIVQPPGVLRVSFLEWEGVLCTGTPASVTTTMTRPARRQSCGWRSRHGEGSPIAHRTRGQLRRRREEAANRSRSPVDRQQHPAPPQGPPAVVQPTCAICLSEYAAEDSRTLPCNHGFHFACIHQWLQQHPTCPMCRAVIPPEDISKYEI</sequence>
<keyword evidence="2 4" id="KW-0863">Zinc-finger</keyword>
<protein>
    <recommendedName>
        <fullName evidence="6">RING-type domain-containing protein</fullName>
    </recommendedName>
</protein>
<evidence type="ECO:0000256" key="2">
    <source>
        <dbReference type="ARBA" id="ARBA00022771"/>
    </source>
</evidence>
<dbReference type="GO" id="GO:0016020">
    <property type="term" value="C:membrane"/>
    <property type="evidence" value="ECO:0007669"/>
    <property type="project" value="TreeGrafter"/>
</dbReference>
<dbReference type="PROSITE" id="PS50089">
    <property type="entry name" value="ZF_RING_2"/>
    <property type="match status" value="1"/>
</dbReference>
<evidence type="ECO:0000259" key="6">
    <source>
        <dbReference type="PROSITE" id="PS50089"/>
    </source>
</evidence>
<dbReference type="GO" id="GO:0061630">
    <property type="term" value="F:ubiquitin protein ligase activity"/>
    <property type="evidence" value="ECO:0007669"/>
    <property type="project" value="TreeGrafter"/>
</dbReference>
<dbReference type="PANTHER" id="PTHR22765:SF183">
    <property type="entry name" value="OS06G0534800 PROTEIN"/>
    <property type="match status" value="1"/>
</dbReference>
<feature type="non-terminal residue" evidence="7">
    <location>
        <position position="1"/>
    </location>
</feature>
<evidence type="ECO:0000256" key="5">
    <source>
        <dbReference type="SAM" id="MobiDB-lite"/>
    </source>
</evidence>
<evidence type="ECO:0000256" key="3">
    <source>
        <dbReference type="ARBA" id="ARBA00022833"/>
    </source>
</evidence>
<dbReference type="PANTHER" id="PTHR22765">
    <property type="entry name" value="RING FINGER AND PROTEASE ASSOCIATED DOMAIN-CONTAINING"/>
    <property type="match status" value="1"/>
</dbReference>
<feature type="compositionally biased region" description="Basic and acidic residues" evidence="5">
    <location>
        <begin position="68"/>
        <end position="84"/>
    </location>
</feature>
<feature type="domain" description="RING-type" evidence="6">
    <location>
        <begin position="100"/>
        <end position="140"/>
    </location>
</feature>
<name>A0A2G9QHS1_AQUCT</name>
<gene>
    <name evidence="7" type="ORF">AB205_0076030</name>
</gene>
<feature type="region of interest" description="Disordered" evidence="5">
    <location>
        <begin position="34"/>
        <end position="94"/>
    </location>
</feature>
<evidence type="ECO:0000256" key="1">
    <source>
        <dbReference type="ARBA" id="ARBA00022723"/>
    </source>
</evidence>
<dbReference type="SUPFAM" id="SSF57850">
    <property type="entry name" value="RING/U-box"/>
    <property type="match status" value="1"/>
</dbReference>
<dbReference type="InterPro" id="IPR051826">
    <property type="entry name" value="E3_ubiquitin-ligase_domain"/>
</dbReference>
<accession>A0A2G9QHS1</accession>
<dbReference type="AlphaFoldDB" id="A0A2G9QHS1"/>